<name>E2BVY8_HARSA</name>
<dbReference type="Proteomes" id="UP000008237">
    <property type="component" value="Unassembled WGS sequence"/>
</dbReference>
<dbReference type="STRING" id="610380.E2BVY8"/>
<comment type="similarity">
    <text evidence="4">Belongs to the adenylate kinase family.</text>
</comment>
<dbReference type="CDD" id="cd01428">
    <property type="entry name" value="ADK"/>
    <property type="match status" value="1"/>
</dbReference>
<evidence type="ECO:0000256" key="1">
    <source>
        <dbReference type="ARBA" id="ARBA00022679"/>
    </source>
</evidence>
<dbReference type="PRINTS" id="PR00094">
    <property type="entry name" value="ADENYLTKNASE"/>
</dbReference>
<organism evidence="6">
    <name type="scientific">Harpegnathos saltator</name>
    <name type="common">Jerdon's jumping ant</name>
    <dbReference type="NCBI Taxonomy" id="610380"/>
    <lineage>
        <taxon>Eukaryota</taxon>
        <taxon>Metazoa</taxon>
        <taxon>Ecdysozoa</taxon>
        <taxon>Arthropoda</taxon>
        <taxon>Hexapoda</taxon>
        <taxon>Insecta</taxon>
        <taxon>Pterygota</taxon>
        <taxon>Neoptera</taxon>
        <taxon>Endopterygota</taxon>
        <taxon>Hymenoptera</taxon>
        <taxon>Apocrita</taxon>
        <taxon>Aculeata</taxon>
        <taxon>Formicoidea</taxon>
        <taxon>Formicidae</taxon>
        <taxon>Ponerinae</taxon>
        <taxon>Ponerini</taxon>
        <taxon>Harpegnathos</taxon>
    </lineage>
</organism>
<dbReference type="InterPro" id="IPR000850">
    <property type="entry name" value="Adenylat/UMP-CMP_kin"/>
</dbReference>
<dbReference type="GO" id="GO:0006139">
    <property type="term" value="P:nucleobase-containing compound metabolic process"/>
    <property type="evidence" value="ECO:0007669"/>
    <property type="project" value="InterPro"/>
</dbReference>
<reference evidence="5 6" key="1">
    <citation type="journal article" date="2010" name="Science">
        <title>Genomic comparison of the ants Camponotus floridanus and Harpegnathos saltator.</title>
        <authorList>
            <person name="Bonasio R."/>
            <person name="Zhang G."/>
            <person name="Ye C."/>
            <person name="Mutti N.S."/>
            <person name="Fang X."/>
            <person name="Qin N."/>
            <person name="Donahue G."/>
            <person name="Yang P."/>
            <person name="Li Q."/>
            <person name="Li C."/>
            <person name="Zhang P."/>
            <person name="Huang Z."/>
            <person name="Berger S.L."/>
            <person name="Reinberg D."/>
            <person name="Wang J."/>
            <person name="Liebig J."/>
        </authorList>
    </citation>
    <scope>NUCLEOTIDE SEQUENCE [LARGE SCALE GENOMIC DNA]</scope>
    <source>
        <strain evidence="5 6">R22 G/1</strain>
    </source>
</reference>
<dbReference type="OrthoDB" id="442176at2759"/>
<sequence length="229" mass="25780">MGNCLRYIDPSFAGLSRDVGVDITPVKESRLPIIFLIGGPGAGKRTQGIRIARHYGFLGIVTRDLLRDEVATGTQQAVTLARFMSESRLVPSDVMVELIKARMLSGLDTARGFILSGFPRGKEQSKYFDRHVRPPDLVLYLCMRNSVMTDRILARIVTATERQERNFDEIKKRIKTFSKLNKPILRRYSKKLCVIDGEKEESVVFEDICRAIDNVLMSGPSTSPAKETK</sequence>
<dbReference type="InterPro" id="IPR027417">
    <property type="entry name" value="P-loop_NTPase"/>
</dbReference>
<dbReference type="GO" id="GO:0019205">
    <property type="term" value="F:nucleobase-containing compound kinase activity"/>
    <property type="evidence" value="ECO:0007669"/>
    <property type="project" value="InterPro"/>
</dbReference>
<dbReference type="Gene3D" id="3.40.50.300">
    <property type="entry name" value="P-loop containing nucleotide triphosphate hydrolases"/>
    <property type="match status" value="1"/>
</dbReference>
<evidence type="ECO:0000256" key="2">
    <source>
        <dbReference type="ARBA" id="ARBA00022741"/>
    </source>
</evidence>
<dbReference type="PhylomeDB" id="E2BVY8"/>
<protein>
    <submittedName>
        <fullName evidence="5">Adenylate kinase isoenzyme 1</fullName>
    </submittedName>
</protein>
<keyword evidence="3 4" id="KW-0418">Kinase</keyword>
<dbReference type="SUPFAM" id="SSF52540">
    <property type="entry name" value="P-loop containing nucleoside triphosphate hydrolases"/>
    <property type="match status" value="1"/>
</dbReference>
<keyword evidence="2" id="KW-0547">Nucleotide-binding</keyword>
<accession>E2BVY8</accession>
<evidence type="ECO:0000256" key="4">
    <source>
        <dbReference type="RuleBase" id="RU003330"/>
    </source>
</evidence>
<dbReference type="Pfam" id="PF00406">
    <property type="entry name" value="ADK"/>
    <property type="match status" value="1"/>
</dbReference>
<evidence type="ECO:0000256" key="3">
    <source>
        <dbReference type="ARBA" id="ARBA00022777"/>
    </source>
</evidence>
<evidence type="ECO:0000313" key="5">
    <source>
        <dbReference type="EMBL" id="EFN80136.1"/>
    </source>
</evidence>
<evidence type="ECO:0000313" key="6">
    <source>
        <dbReference type="Proteomes" id="UP000008237"/>
    </source>
</evidence>
<keyword evidence="1 4" id="KW-0808">Transferase</keyword>
<dbReference type="PANTHER" id="PTHR23359">
    <property type="entry name" value="NUCLEOTIDE KINASE"/>
    <property type="match status" value="1"/>
</dbReference>
<dbReference type="AlphaFoldDB" id="E2BVY8"/>
<dbReference type="OMA" id="NCVRPVD"/>
<dbReference type="HAMAP" id="MF_00235">
    <property type="entry name" value="Adenylate_kinase_Adk"/>
    <property type="match status" value="1"/>
</dbReference>
<dbReference type="KEGG" id="hst:105187131"/>
<dbReference type="EMBL" id="GL451079">
    <property type="protein sequence ID" value="EFN80136.1"/>
    <property type="molecule type" value="Genomic_DNA"/>
</dbReference>
<proteinExistence type="inferred from homology"/>
<keyword evidence="6" id="KW-1185">Reference proteome</keyword>
<gene>
    <name evidence="5" type="ORF">EAI_05943</name>
</gene>
<dbReference type="GO" id="GO:0005524">
    <property type="term" value="F:ATP binding"/>
    <property type="evidence" value="ECO:0007669"/>
    <property type="project" value="InterPro"/>
</dbReference>
<dbReference type="InParanoid" id="E2BVY8"/>